<comment type="caution">
    <text evidence="2">The sequence shown here is derived from an EMBL/GenBank/DDBJ whole genome shotgun (WGS) entry which is preliminary data.</text>
</comment>
<dbReference type="AlphaFoldDB" id="A0A9P9DR71"/>
<feature type="signal peptide" evidence="1">
    <location>
        <begin position="1"/>
        <end position="19"/>
    </location>
</feature>
<evidence type="ECO:0000313" key="3">
    <source>
        <dbReference type="Proteomes" id="UP000738349"/>
    </source>
</evidence>
<evidence type="ECO:0000313" key="2">
    <source>
        <dbReference type="EMBL" id="KAH7123086.1"/>
    </source>
</evidence>
<accession>A0A9P9DR71</accession>
<dbReference type="Proteomes" id="UP000738349">
    <property type="component" value="Unassembled WGS sequence"/>
</dbReference>
<keyword evidence="3" id="KW-1185">Reference proteome</keyword>
<gene>
    <name evidence="2" type="ORF">EDB81DRAFT_226293</name>
</gene>
<dbReference type="EMBL" id="JAGMUV010000023">
    <property type="protein sequence ID" value="KAH7123086.1"/>
    <property type="molecule type" value="Genomic_DNA"/>
</dbReference>
<evidence type="ECO:0000256" key="1">
    <source>
        <dbReference type="SAM" id="SignalP"/>
    </source>
</evidence>
<name>A0A9P9DR71_9HYPO</name>
<feature type="chain" id="PRO_5040132356" description="Secreted protein" evidence="1">
    <location>
        <begin position="20"/>
        <end position="115"/>
    </location>
</feature>
<protein>
    <recommendedName>
        <fullName evidence="4">Secreted protein</fullName>
    </recommendedName>
</protein>
<sequence length="115" mass="12667">MRRFLSLSYWFIVLHGCRAVSCGDYATVYANSTTCSFRVVTIKSGSSRGARPRCSSIRMGTITPVIWYHHNGKQLKPRKVGPSRVDTTNGSSVHLGTLCTLLCIYSIAEHSAVGR</sequence>
<proteinExistence type="predicted"/>
<evidence type="ECO:0008006" key="4">
    <source>
        <dbReference type="Google" id="ProtNLM"/>
    </source>
</evidence>
<reference evidence="2" key="1">
    <citation type="journal article" date="2021" name="Nat. Commun.">
        <title>Genetic determinants of endophytism in the Arabidopsis root mycobiome.</title>
        <authorList>
            <person name="Mesny F."/>
            <person name="Miyauchi S."/>
            <person name="Thiergart T."/>
            <person name="Pickel B."/>
            <person name="Atanasova L."/>
            <person name="Karlsson M."/>
            <person name="Huettel B."/>
            <person name="Barry K.W."/>
            <person name="Haridas S."/>
            <person name="Chen C."/>
            <person name="Bauer D."/>
            <person name="Andreopoulos W."/>
            <person name="Pangilinan J."/>
            <person name="LaButti K."/>
            <person name="Riley R."/>
            <person name="Lipzen A."/>
            <person name="Clum A."/>
            <person name="Drula E."/>
            <person name="Henrissat B."/>
            <person name="Kohler A."/>
            <person name="Grigoriev I.V."/>
            <person name="Martin F.M."/>
            <person name="Hacquard S."/>
        </authorList>
    </citation>
    <scope>NUCLEOTIDE SEQUENCE</scope>
    <source>
        <strain evidence="2">MPI-CAGE-AT-0147</strain>
    </source>
</reference>
<organism evidence="2 3">
    <name type="scientific">Dactylonectria macrodidyma</name>
    <dbReference type="NCBI Taxonomy" id="307937"/>
    <lineage>
        <taxon>Eukaryota</taxon>
        <taxon>Fungi</taxon>
        <taxon>Dikarya</taxon>
        <taxon>Ascomycota</taxon>
        <taxon>Pezizomycotina</taxon>
        <taxon>Sordariomycetes</taxon>
        <taxon>Hypocreomycetidae</taxon>
        <taxon>Hypocreales</taxon>
        <taxon>Nectriaceae</taxon>
        <taxon>Dactylonectria</taxon>
    </lineage>
</organism>
<keyword evidence="1" id="KW-0732">Signal</keyword>